<keyword evidence="4 5" id="KW-0472">Membrane</keyword>
<dbReference type="Pfam" id="PF00002">
    <property type="entry name" value="7tm_2"/>
    <property type="match status" value="1"/>
</dbReference>
<gene>
    <name evidence="6" type="ORF">BIW11_00128</name>
</gene>
<evidence type="ECO:0000256" key="5">
    <source>
        <dbReference type="SAM" id="Phobius"/>
    </source>
</evidence>
<dbReference type="AlphaFoldDB" id="A0A1V9Y1G6"/>
<organism evidence="6 7">
    <name type="scientific">Tropilaelaps mercedesae</name>
    <dbReference type="NCBI Taxonomy" id="418985"/>
    <lineage>
        <taxon>Eukaryota</taxon>
        <taxon>Metazoa</taxon>
        <taxon>Ecdysozoa</taxon>
        <taxon>Arthropoda</taxon>
        <taxon>Chelicerata</taxon>
        <taxon>Arachnida</taxon>
        <taxon>Acari</taxon>
        <taxon>Parasitiformes</taxon>
        <taxon>Mesostigmata</taxon>
        <taxon>Gamasina</taxon>
        <taxon>Dermanyssoidea</taxon>
        <taxon>Laelapidae</taxon>
        <taxon>Tropilaelaps</taxon>
    </lineage>
</organism>
<evidence type="ECO:0000313" key="7">
    <source>
        <dbReference type="Proteomes" id="UP000192247"/>
    </source>
</evidence>
<evidence type="ECO:0000256" key="2">
    <source>
        <dbReference type="ARBA" id="ARBA00022692"/>
    </source>
</evidence>
<dbReference type="InParanoid" id="A0A1V9Y1G6"/>
<evidence type="ECO:0000256" key="4">
    <source>
        <dbReference type="ARBA" id="ARBA00023136"/>
    </source>
</evidence>
<keyword evidence="3 5" id="KW-1133">Transmembrane helix</keyword>
<feature type="transmembrane region" description="Helical" evidence="5">
    <location>
        <begin position="43"/>
        <end position="61"/>
    </location>
</feature>
<feature type="transmembrane region" description="Helical" evidence="5">
    <location>
        <begin position="20"/>
        <end position="37"/>
    </location>
</feature>
<comment type="subcellular location">
    <subcellularLocation>
        <location evidence="1">Membrane</location>
        <topology evidence="1">Multi-pass membrane protein</topology>
    </subcellularLocation>
</comment>
<dbReference type="Gene3D" id="1.20.1070.10">
    <property type="entry name" value="Rhodopsin 7-helix transmembrane proteins"/>
    <property type="match status" value="1"/>
</dbReference>
<reference evidence="6 7" key="1">
    <citation type="journal article" date="2017" name="Gigascience">
        <title>Draft genome of the honey bee ectoparasitic mite, Tropilaelaps mercedesae, is shaped by the parasitic life history.</title>
        <authorList>
            <person name="Dong X."/>
            <person name="Armstrong S.D."/>
            <person name="Xia D."/>
            <person name="Makepeace B.L."/>
            <person name="Darby A.C."/>
            <person name="Kadowaki T."/>
        </authorList>
    </citation>
    <scope>NUCLEOTIDE SEQUENCE [LARGE SCALE GENOMIC DNA]</scope>
    <source>
        <strain evidence="6">Wuxi-XJTLU</strain>
    </source>
</reference>
<evidence type="ECO:0000313" key="6">
    <source>
        <dbReference type="EMBL" id="OQR79584.1"/>
    </source>
</evidence>
<evidence type="ECO:0000256" key="3">
    <source>
        <dbReference type="ARBA" id="ARBA00022989"/>
    </source>
</evidence>
<dbReference type="GO" id="GO:0004930">
    <property type="term" value="F:G protein-coupled receptor activity"/>
    <property type="evidence" value="ECO:0007669"/>
    <property type="project" value="InterPro"/>
</dbReference>
<comment type="caution">
    <text evidence="6">The sequence shown here is derived from an EMBL/GenBank/DDBJ whole genome shotgun (WGS) entry which is preliminary data.</text>
</comment>
<accession>A0A1V9Y1G6</accession>
<proteinExistence type="predicted"/>
<evidence type="ECO:0000256" key="1">
    <source>
        <dbReference type="ARBA" id="ARBA00004141"/>
    </source>
</evidence>
<dbReference type="GO" id="GO:0016020">
    <property type="term" value="C:membrane"/>
    <property type="evidence" value="ECO:0007669"/>
    <property type="project" value="UniProtKB-SubCell"/>
</dbReference>
<protein>
    <submittedName>
        <fullName evidence="6">Uncharacterized protein</fullName>
    </submittedName>
</protein>
<keyword evidence="2 5" id="KW-0812">Transmembrane</keyword>
<dbReference type="EMBL" id="MNPL01000929">
    <property type="protein sequence ID" value="OQR79584.1"/>
    <property type="molecule type" value="Genomic_DNA"/>
</dbReference>
<sequence length="62" mass="6887">MRTVKSAHDEDLLRSVRKWARGIAVLVPLLGLPWLIGLFMYSANSYIVLGAAVGFNIFVVLQ</sequence>
<dbReference type="InterPro" id="IPR000832">
    <property type="entry name" value="GPCR_2_secretin-like"/>
</dbReference>
<dbReference type="Proteomes" id="UP000192247">
    <property type="component" value="Unassembled WGS sequence"/>
</dbReference>
<feature type="non-terminal residue" evidence="6">
    <location>
        <position position="62"/>
    </location>
</feature>
<keyword evidence="7" id="KW-1185">Reference proteome</keyword>
<name>A0A1V9Y1G6_9ACAR</name>